<evidence type="ECO:0000313" key="2">
    <source>
        <dbReference type="Proteomes" id="UP001196413"/>
    </source>
</evidence>
<protein>
    <submittedName>
        <fullName evidence="1">Uncharacterized protein</fullName>
    </submittedName>
</protein>
<dbReference type="AlphaFoldDB" id="A0AAD5QWP5"/>
<dbReference type="EMBL" id="JAHQIW010004924">
    <property type="protein sequence ID" value="KAJ1364302.1"/>
    <property type="molecule type" value="Genomic_DNA"/>
</dbReference>
<gene>
    <name evidence="1" type="ORF">KIN20_024365</name>
</gene>
<proteinExistence type="predicted"/>
<keyword evidence="2" id="KW-1185">Reference proteome</keyword>
<name>A0AAD5QWP5_PARTN</name>
<accession>A0AAD5QWP5</accession>
<comment type="caution">
    <text evidence="1">The sequence shown here is derived from an EMBL/GenBank/DDBJ whole genome shotgun (WGS) entry which is preliminary data.</text>
</comment>
<dbReference type="Proteomes" id="UP001196413">
    <property type="component" value="Unassembled WGS sequence"/>
</dbReference>
<reference evidence="1" key="1">
    <citation type="submission" date="2021-06" db="EMBL/GenBank/DDBJ databases">
        <title>Parelaphostrongylus tenuis whole genome reference sequence.</title>
        <authorList>
            <person name="Garwood T.J."/>
            <person name="Larsen P.A."/>
            <person name="Fountain-Jones N.M."/>
            <person name="Garbe J.R."/>
            <person name="Macchietto M.G."/>
            <person name="Kania S.A."/>
            <person name="Gerhold R.W."/>
            <person name="Richards J.E."/>
            <person name="Wolf T.M."/>
        </authorList>
    </citation>
    <scope>NUCLEOTIDE SEQUENCE</scope>
    <source>
        <strain evidence="1">MNPRO001-30</strain>
        <tissue evidence="1">Meninges</tissue>
    </source>
</reference>
<organism evidence="1 2">
    <name type="scientific">Parelaphostrongylus tenuis</name>
    <name type="common">Meningeal worm</name>
    <dbReference type="NCBI Taxonomy" id="148309"/>
    <lineage>
        <taxon>Eukaryota</taxon>
        <taxon>Metazoa</taxon>
        <taxon>Ecdysozoa</taxon>
        <taxon>Nematoda</taxon>
        <taxon>Chromadorea</taxon>
        <taxon>Rhabditida</taxon>
        <taxon>Rhabditina</taxon>
        <taxon>Rhabditomorpha</taxon>
        <taxon>Strongyloidea</taxon>
        <taxon>Metastrongylidae</taxon>
        <taxon>Parelaphostrongylus</taxon>
    </lineage>
</organism>
<evidence type="ECO:0000313" key="1">
    <source>
        <dbReference type="EMBL" id="KAJ1364302.1"/>
    </source>
</evidence>
<sequence>MQFRECEVFRSGWLNRRGCDWNEVKAKIHDVAERGANVDCQIKLGEKLDFTRTAACIIITRPWLPLFIWAKKIACLLNCVPMPLRASATSYRPRRYQRAAQLIEHFHSLPLVADDDDD</sequence>